<evidence type="ECO:0000313" key="2">
    <source>
        <dbReference type="Proteomes" id="UP000708208"/>
    </source>
</evidence>
<keyword evidence="2" id="KW-1185">Reference proteome</keyword>
<sequence>MEDGLTHPREWHFLPVGRDRGFFLSLGGMQVYRYSGSGPKWEEIPEKIEMCNNTLIYGDIIEEITIYEDKQVITSGLNIIDAILLGGKDIRHLPYVERNELCQKFARSMNKPNRDDLAAMRCRKPRELLELPRCLAFGICLKSLCDVLAIYLSLFSQTLLKIFSSIIHLGLD</sequence>
<reference evidence="1" key="1">
    <citation type="submission" date="2021-06" db="EMBL/GenBank/DDBJ databases">
        <authorList>
            <person name="Hodson N. C."/>
            <person name="Mongue J. A."/>
            <person name="Jaron S. K."/>
        </authorList>
    </citation>
    <scope>NUCLEOTIDE SEQUENCE</scope>
</reference>
<organism evidence="1 2">
    <name type="scientific">Allacma fusca</name>
    <dbReference type="NCBI Taxonomy" id="39272"/>
    <lineage>
        <taxon>Eukaryota</taxon>
        <taxon>Metazoa</taxon>
        <taxon>Ecdysozoa</taxon>
        <taxon>Arthropoda</taxon>
        <taxon>Hexapoda</taxon>
        <taxon>Collembola</taxon>
        <taxon>Symphypleona</taxon>
        <taxon>Sminthuridae</taxon>
        <taxon>Allacma</taxon>
    </lineage>
</organism>
<protein>
    <submittedName>
        <fullName evidence="1">Uncharacterized protein</fullName>
    </submittedName>
</protein>
<accession>A0A8J2P375</accession>
<gene>
    <name evidence="1" type="ORF">AFUS01_LOCUS24855</name>
</gene>
<dbReference type="OrthoDB" id="10251234at2759"/>
<comment type="caution">
    <text evidence="1">The sequence shown here is derived from an EMBL/GenBank/DDBJ whole genome shotgun (WGS) entry which is preliminary data.</text>
</comment>
<dbReference type="Proteomes" id="UP000708208">
    <property type="component" value="Unassembled WGS sequence"/>
</dbReference>
<evidence type="ECO:0000313" key="1">
    <source>
        <dbReference type="EMBL" id="CAG7786281.1"/>
    </source>
</evidence>
<dbReference type="EMBL" id="CAJVCH010314351">
    <property type="protein sequence ID" value="CAG7786281.1"/>
    <property type="molecule type" value="Genomic_DNA"/>
</dbReference>
<proteinExistence type="predicted"/>
<name>A0A8J2P375_9HEXA</name>
<dbReference type="AlphaFoldDB" id="A0A8J2P375"/>